<proteinExistence type="predicted"/>
<feature type="compositionally biased region" description="Acidic residues" evidence="1">
    <location>
        <begin position="89"/>
        <end position="102"/>
    </location>
</feature>
<dbReference type="InterPro" id="IPR041078">
    <property type="entry name" value="Plavaka"/>
</dbReference>
<sequence>MTSFCEGCETRFTESGFTNHFVQTKQAACLAFAASFDRLPDPEPQPPDPGFADVDFDQEPIPFEGDYFGPLPVDDDEDPVGNNGYRSDSDEELDEELDDGGWEPEPPPIPLPSVPAQDPLDANIPPATVPSALAERLGLSYGTALELKEILDSKLAAGRPRFKRHEIVIAGEAFEVYFRDVVECIRALFRDPEFAPFLLLTPERHYADADHTVHVYFEMNTGKWWWVTQTELDSLRPGATVVPIIISSDKTQLTLIGNKSAYPVYMTLGNLPKDIRAKPSRRGQILLAYLPTTRLDHITNKAARRRTLANLFHACLGHILKPLASLGVTGLDLASGDGVVRRGHPILATYVGDYPEQLLVSGIKSGECPKCTIPRDEVGADAAGTHPFRDLKKILKALSYADDDPRTFSKECREAGVKPIFHPFWEGLPFVNIFYSITPDVLHQLYQGVVKHLLSWIQEAYGVDEIDARCRRLPPNHNLRHFAKGISKMSRVTGKEHQDICRILLGLVIGMPLPGGVSPVRLVQATRALLDFLYLGQYPLHTTQTLDLLDDARRRFHANKAVFCDLGIRSHFKLPKLHSLEHYRLSIELFGTTDNYDTQFSERLHIDFAKEAYRATNSKDEFSQMTVWLERREKVQHHAAYIQSRVDKGDLISIRTSIIRPPKPRLSHVQITRHPSAKGVEFEDAISKYGATYFRDALARFVTKTVHPDFTAAQVEHASASVYFSFRTVSAFHKLKFWIEDESGLTINASEPTDAAHAHPARLGKHDKAIPGRFDTVFVKDESAGANGEPRIGIHRYQVAQLRLVFQVPARAKVTLFPNHPSPPQYLAYVEHFTAFAQAPDPVSGLYQVSRAVRGTSRLASIIPVDQIVRSCHLFPRFGAVAPREWTSSNVLERCSTFYVNAFTDRNTYRLVY</sequence>
<evidence type="ECO:0000313" key="2">
    <source>
        <dbReference type="EMBL" id="OJT02126.1"/>
    </source>
</evidence>
<protein>
    <submittedName>
        <fullName evidence="2">Uncharacterized protein</fullName>
    </submittedName>
</protein>
<organism evidence="2 3">
    <name type="scientific">Trametes pubescens</name>
    <name type="common">White-rot fungus</name>
    <dbReference type="NCBI Taxonomy" id="154538"/>
    <lineage>
        <taxon>Eukaryota</taxon>
        <taxon>Fungi</taxon>
        <taxon>Dikarya</taxon>
        <taxon>Basidiomycota</taxon>
        <taxon>Agaricomycotina</taxon>
        <taxon>Agaricomycetes</taxon>
        <taxon>Polyporales</taxon>
        <taxon>Polyporaceae</taxon>
        <taxon>Trametes</taxon>
    </lineage>
</organism>
<dbReference type="OrthoDB" id="3232438at2759"/>
<dbReference type="OMA" id="QDLPYTN"/>
<name>A0A1M2V3P7_TRAPU</name>
<keyword evidence="3" id="KW-1185">Reference proteome</keyword>
<dbReference type="Proteomes" id="UP000184267">
    <property type="component" value="Unassembled WGS sequence"/>
</dbReference>
<dbReference type="Pfam" id="PF18759">
    <property type="entry name" value="Plavaka"/>
    <property type="match status" value="1"/>
</dbReference>
<dbReference type="AlphaFoldDB" id="A0A1M2V3P7"/>
<feature type="region of interest" description="Disordered" evidence="1">
    <location>
        <begin position="38"/>
        <end position="116"/>
    </location>
</feature>
<dbReference type="EMBL" id="MNAD01001700">
    <property type="protein sequence ID" value="OJT02126.1"/>
    <property type="molecule type" value="Genomic_DNA"/>
</dbReference>
<comment type="caution">
    <text evidence="2">The sequence shown here is derived from an EMBL/GenBank/DDBJ whole genome shotgun (WGS) entry which is preliminary data.</text>
</comment>
<accession>A0A1M2V3P7</accession>
<reference evidence="2 3" key="1">
    <citation type="submission" date="2016-10" db="EMBL/GenBank/DDBJ databases">
        <title>Genome sequence of the basidiomycete white-rot fungus Trametes pubescens.</title>
        <authorList>
            <person name="Makela M.R."/>
            <person name="Granchi Z."/>
            <person name="Peng M."/>
            <person name="De Vries R.P."/>
            <person name="Grigoriev I."/>
            <person name="Riley R."/>
            <person name="Hilden K."/>
        </authorList>
    </citation>
    <scope>NUCLEOTIDE SEQUENCE [LARGE SCALE GENOMIC DNA]</scope>
    <source>
        <strain evidence="2 3">FBCC735</strain>
    </source>
</reference>
<evidence type="ECO:0000256" key="1">
    <source>
        <dbReference type="SAM" id="MobiDB-lite"/>
    </source>
</evidence>
<feature type="compositionally biased region" description="Pro residues" evidence="1">
    <location>
        <begin position="104"/>
        <end position="113"/>
    </location>
</feature>
<gene>
    <name evidence="2" type="ORF">TRAPUB_7421</name>
</gene>
<evidence type="ECO:0000313" key="3">
    <source>
        <dbReference type="Proteomes" id="UP000184267"/>
    </source>
</evidence>